<feature type="transmembrane region" description="Helical" evidence="7">
    <location>
        <begin position="89"/>
        <end position="108"/>
    </location>
</feature>
<comment type="subcellular location">
    <subcellularLocation>
        <location evidence="1">Cell membrane</location>
        <topology evidence="1">Multi-pass membrane protein</topology>
    </subcellularLocation>
</comment>
<name>A0A6J4LYJ4_9BACT</name>
<evidence type="ECO:0000256" key="3">
    <source>
        <dbReference type="ARBA" id="ARBA00022692"/>
    </source>
</evidence>
<keyword evidence="4 7" id="KW-1133">Transmembrane helix</keyword>
<dbReference type="EMBL" id="CADCTU010000654">
    <property type="protein sequence ID" value="CAA9341530.1"/>
    <property type="molecule type" value="Genomic_DNA"/>
</dbReference>
<sequence>MGAGGTAARVALRAGLVAATIAVTLFALLAVGGYDAGEALSALWRGSVGSGYAFWSGTLVRAVPLMLAGVAVSLAFTGGILNIGAEGQLLAGGAAGTAVGLAVGATGAGAWGLVGALGAGALAGALWAGVAAVLRHRFGVLEVISTIMLNFVALYGVGYLVRGPLQEPLRIYPQSPTLPVAARLPALVPGTRLHWGFVLAVGAAVGGWWVLRATAAGFRVRAAGANPAAAASAGLVDVPATARNVFLASGALAGLAGAVEVTGVTYALYENLSPGYGYTAIAVALLARLDPLGVVLTALLFGALDAGAAAMQRDAGVPATVVGVVQAVVILMVLAAERWWPAGSPRRSWNRGGPPARAAGASAGAADAAPASTHDAAPLR</sequence>
<dbReference type="AlphaFoldDB" id="A0A6J4LYJ4"/>
<evidence type="ECO:0008006" key="9">
    <source>
        <dbReference type="Google" id="ProtNLM"/>
    </source>
</evidence>
<evidence type="ECO:0000256" key="6">
    <source>
        <dbReference type="SAM" id="MobiDB-lite"/>
    </source>
</evidence>
<keyword evidence="5 7" id="KW-0472">Membrane</keyword>
<evidence type="ECO:0000256" key="2">
    <source>
        <dbReference type="ARBA" id="ARBA00022475"/>
    </source>
</evidence>
<keyword evidence="2" id="KW-1003">Cell membrane</keyword>
<feature type="transmembrane region" description="Helical" evidence="7">
    <location>
        <begin position="245"/>
        <end position="269"/>
    </location>
</feature>
<feature type="compositionally biased region" description="Low complexity" evidence="6">
    <location>
        <begin position="351"/>
        <end position="380"/>
    </location>
</feature>
<feature type="region of interest" description="Disordered" evidence="6">
    <location>
        <begin position="344"/>
        <end position="380"/>
    </location>
</feature>
<evidence type="ECO:0000256" key="4">
    <source>
        <dbReference type="ARBA" id="ARBA00022989"/>
    </source>
</evidence>
<dbReference type="PANTHER" id="PTHR47089">
    <property type="entry name" value="ABC TRANSPORTER, PERMEASE PROTEIN"/>
    <property type="match status" value="1"/>
</dbReference>
<feature type="transmembrane region" description="Helical" evidence="7">
    <location>
        <begin position="52"/>
        <end position="77"/>
    </location>
</feature>
<organism evidence="8">
    <name type="scientific">uncultured Gemmatimonadaceae bacterium</name>
    <dbReference type="NCBI Taxonomy" id="246130"/>
    <lineage>
        <taxon>Bacteria</taxon>
        <taxon>Pseudomonadati</taxon>
        <taxon>Gemmatimonadota</taxon>
        <taxon>Gemmatimonadia</taxon>
        <taxon>Gemmatimonadales</taxon>
        <taxon>Gemmatimonadaceae</taxon>
        <taxon>environmental samples</taxon>
    </lineage>
</organism>
<evidence type="ECO:0000313" key="8">
    <source>
        <dbReference type="EMBL" id="CAA9341530.1"/>
    </source>
</evidence>
<protein>
    <recommendedName>
        <fullName evidence="9">Nucleoside ABC transporter, permease protein 1</fullName>
    </recommendedName>
</protein>
<feature type="transmembrane region" description="Helical" evidence="7">
    <location>
        <begin position="316"/>
        <end position="336"/>
    </location>
</feature>
<evidence type="ECO:0000256" key="7">
    <source>
        <dbReference type="SAM" id="Phobius"/>
    </source>
</evidence>
<feature type="transmembrane region" description="Helical" evidence="7">
    <location>
        <begin position="193"/>
        <end position="211"/>
    </location>
</feature>
<accession>A0A6J4LYJ4</accession>
<keyword evidence="3 7" id="KW-0812">Transmembrane</keyword>
<dbReference type="InterPro" id="IPR001851">
    <property type="entry name" value="ABC_transp_permease"/>
</dbReference>
<evidence type="ECO:0000256" key="1">
    <source>
        <dbReference type="ARBA" id="ARBA00004651"/>
    </source>
</evidence>
<dbReference type="GO" id="GO:0022857">
    <property type="term" value="F:transmembrane transporter activity"/>
    <property type="evidence" value="ECO:0007669"/>
    <property type="project" value="InterPro"/>
</dbReference>
<dbReference type="PANTHER" id="PTHR47089:SF1">
    <property type="entry name" value="GUANOSINE ABC TRANSPORTER PERMEASE PROTEIN NUPP"/>
    <property type="match status" value="1"/>
</dbReference>
<evidence type="ECO:0000256" key="5">
    <source>
        <dbReference type="ARBA" id="ARBA00023136"/>
    </source>
</evidence>
<feature type="transmembrane region" description="Helical" evidence="7">
    <location>
        <begin position="12"/>
        <end position="32"/>
    </location>
</feature>
<proteinExistence type="predicted"/>
<gene>
    <name evidence="8" type="ORF">AVDCRST_MAG11-2996</name>
</gene>
<feature type="transmembrane region" description="Helical" evidence="7">
    <location>
        <begin position="114"/>
        <end position="134"/>
    </location>
</feature>
<reference evidence="8" key="1">
    <citation type="submission" date="2020-02" db="EMBL/GenBank/DDBJ databases">
        <authorList>
            <person name="Meier V. D."/>
        </authorList>
    </citation>
    <scope>NUCLEOTIDE SEQUENCE</scope>
    <source>
        <strain evidence="8">AVDCRST_MAG11</strain>
    </source>
</reference>
<dbReference type="Pfam" id="PF02653">
    <property type="entry name" value="BPD_transp_2"/>
    <property type="match status" value="1"/>
</dbReference>
<feature type="transmembrane region" description="Helical" evidence="7">
    <location>
        <begin position="275"/>
        <end position="304"/>
    </location>
</feature>
<feature type="transmembrane region" description="Helical" evidence="7">
    <location>
        <begin position="141"/>
        <end position="161"/>
    </location>
</feature>
<dbReference type="GO" id="GO:0005886">
    <property type="term" value="C:plasma membrane"/>
    <property type="evidence" value="ECO:0007669"/>
    <property type="project" value="UniProtKB-SubCell"/>
</dbReference>
<dbReference type="CDD" id="cd06580">
    <property type="entry name" value="TM_PBP1_transp_TpRbsC_like"/>
    <property type="match status" value="1"/>
</dbReference>